<reference evidence="14 15" key="1">
    <citation type="submission" date="2019-08" db="EMBL/GenBank/DDBJ databases">
        <title>Complete genome sequence of Candidatus Uab amorphum.</title>
        <authorList>
            <person name="Shiratori T."/>
            <person name="Suzuki S."/>
            <person name="Kakizawa Y."/>
            <person name="Ishida K."/>
        </authorList>
    </citation>
    <scope>NUCLEOTIDE SEQUENCE [LARGE SCALE GENOMIC DNA]</scope>
    <source>
        <strain evidence="14 15">SRT547</strain>
    </source>
</reference>
<dbReference type="GO" id="GO:0004844">
    <property type="term" value="F:uracil DNA N-glycosylase activity"/>
    <property type="evidence" value="ECO:0007669"/>
    <property type="project" value="UniProtKB-EC"/>
</dbReference>
<protein>
    <recommendedName>
        <fullName evidence="4">Type-4 uracil-DNA glycosylase</fullName>
        <ecNumber evidence="3">3.2.2.27</ecNumber>
    </recommendedName>
</protein>
<dbReference type="EMBL" id="AP019860">
    <property type="protein sequence ID" value="BBM86049.1"/>
    <property type="molecule type" value="Genomic_DNA"/>
</dbReference>
<evidence type="ECO:0000256" key="11">
    <source>
        <dbReference type="ARBA" id="ARBA00023204"/>
    </source>
</evidence>
<evidence type="ECO:0000256" key="5">
    <source>
        <dbReference type="ARBA" id="ARBA00022485"/>
    </source>
</evidence>
<evidence type="ECO:0000256" key="2">
    <source>
        <dbReference type="ARBA" id="ARBA00006521"/>
    </source>
</evidence>
<proteinExistence type="inferred from homology"/>
<keyword evidence="6" id="KW-0479">Metal-binding</keyword>
<evidence type="ECO:0000256" key="3">
    <source>
        <dbReference type="ARBA" id="ARBA00012030"/>
    </source>
</evidence>
<accession>A0A5S9F5X6</accession>
<comment type="similarity">
    <text evidence="2">Belongs to the uracil-DNA glycosylase (UDG) superfamily. Type 4 (UDGa) family.</text>
</comment>
<feature type="region of interest" description="Disordered" evidence="12">
    <location>
        <begin position="30"/>
        <end position="59"/>
    </location>
</feature>
<keyword evidence="11" id="KW-0234">DNA repair</keyword>
<dbReference type="SUPFAM" id="SSF52141">
    <property type="entry name" value="Uracil-DNA glycosylase-like"/>
    <property type="match status" value="1"/>
</dbReference>
<evidence type="ECO:0000313" key="14">
    <source>
        <dbReference type="EMBL" id="BBM86049.1"/>
    </source>
</evidence>
<keyword evidence="7" id="KW-0227">DNA damage</keyword>
<dbReference type="SMART" id="SM00987">
    <property type="entry name" value="UreE_C"/>
    <property type="match status" value="1"/>
</dbReference>
<evidence type="ECO:0000256" key="4">
    <source>
        <dbReference type="ARBA" id="ARBA00019403"/>
    </source>
</evidence>
<dbReference type="RefSeq" id="WP_151970127.1">
    <property type="nucleotide sequence ID" value="NZ_AP019860.1"/>
</dbReference>
<dbReference type="SMART" id="SM00986">
    <property type="entry name" value="UDG"/>
    <property type="match status" value="1"/>
</dbReference>
<dbReference type="EC" id="3.2.2.27" evidence="3"/>
<evidence type="ECO:0000256" key="6">
    <source>
        <dbReference type="ARBA" id="ARBA00022723"/>
    </source>
</evidence>
<dbReference type="PANTHER" id="PTHR33693:SF1">
    <property type="entry name" value="TYPE-4 URACIL-DNA GLYCOSYLASE"/>
    <property type="match status" value="1"/>
</dbReference>
<dbReference type="Gene3D" id="3.40.470.10">
    <property type="entry name" value="Uracil-DNA glycosylase-like domain"/>
    <property type="match status" value="1"/>
</dbReference>
<keyword evidence="5" id="KW-0004">4Fe-4S</keyword>
<dbReference type="KEGG" id="uam:UABAM_04435"/>
<dbReference type="InterPro" id="IPR005273">
    <property type="entry name" value="Ura-DNA_glyco_family4"/>
</dbReference>
<evidence type="ECO:0000256" key="12">
    <source>
        <dbReference type="SAM" id="MobiDB-lite"/>
    </source>
</evidence>
<evidence type="ECO:0000256" key="9">
    <source>
        <dbReference type="ARBA" id="ARBA00023004"/>
    </source>
</evidence>
<comment type="catalytic activity">
    <reaction evidence="1">
        <text>Hydrolyzes single-stranded DNA or mismatched double-stranded DNA and polynucleotides, releasing free uracil.</text>
        <dbReference type="EC" id="3.2.2.27"/>
    </reaction>
</comment>
<feature type="domain" description="Uracil-DNA glycosylase-like" evidence="13">
    <location>
        <begin position="85"/>
        <end position="231"/>
    </location>
</feature>
<keyword evidence="15" id="KW-1185">Reference proteome</keyword>
<dbReference type="InterPro" id="IPR036895">
    <property type="entry name" value="Uracil-DNA_glycosylase-like_sf"/>
</dbReference>
<dbReference type="NCBIfam" id="TIGR00758">
    <property type="entry name" value="UDG_fam4"/>
    <property type="match status" value="1"/>
</dbReference>
<feature type="compositionally biased region" description="Polar residues" evidence="12">
    <location>
        <begin position="43"/>
        <end position="59"/>
    </location>
</feature>
<dbReference type="Pfam" id="PF03167">
    <property type="entry name" value="UDG"/>
    <property type="match status" value="1"/>
</dbReference>
<evidence type="ECO:0000313" key="15">
    <source>
        <dbReference type="Proteomes" id="UP000326354"/>
    </source>
</evidence>
<organism evidence="14 15">
    <name type="scientific">Uabimicrobium amorphum</name>
    <dbReference type="NCBI Taxonomy" id="2596890"/>
    <lineage>
        <taxon>Bacteria</taxon>
        <taxon>Pseudomonadati</taxon>
        <taxon>Planctomycetota</taxon>
        <taxon>Candidatus Uabimicrobiia</taxon>
        <taxon>Candidatus Uabimicrobiales</taxon>
        <taxon>Candidatus Uabimicrobiaceae</taxon>
        <taxon>Candidatus Uabimicrobium</taxon>
    </lineage>
</organism>
<gene>
    <name evidence="14" type="ORF">UABAM_04435</name>
</gene>
<keyword evidence="10" id="KW-0411">Iron-sulfur</keyword>
<evidence type="ECO:0000256" key="1">
    <source>
        <dbReference type="ARBA" id="ARBA00001400"/>
    </source>
</evidence>
<evidence type="ECO:0000259" key="13">
    <source>
        <dbReference type="SMART" id="SM00986"/>
    </source>
</evidence>
<dbReference type="Proteomes" id="UP000326354">
    <property type="component" value="Chromosome"/>
</dbReference>
<dbReference type="GO" id="GO:0046872">
    <property type="term" value="F:metal ion binding"/>
    <property type="evidence" value="ECO:0007669"/>
    <property type="project" value="UniProtKB-KW"/>
</dbReference>
<evidence type="ECO:0000256" key="10">
    <source>
        <dbReference type="ARBA" id="ARBA00023014"/>
    </source>
</evidence>
<dbReference type="CDD" id="cd10030">
    <property type="entry name" value="UDG-F4_TTUDGA_SPO1dp_like"/>
    <property type="match status" value="1"/>
</dbReference>
<evidence type="ECO:0000256" key="8">
    <source>
        <dbReference type="ARBA" id="ARBA00022801"/>
    </source>
</evidence>
<dbReference type="InterPro" id="IPR005122">
    <property type="entry name" value="Uracil-DNA_glycosylase-like"/>
</dbReference>
<dbReference type="PANTHER" id="PTHR33693">
    <property type="entry name" value="TYPE-5 URACIL-DNA GLYCOSYLASE"/>
    <property type="match status" value="1"/>
</dbReference>
<dbReference type="InterPro" id="IPR051536">
    <property type="entry name" value="UDG_Type-4/5"/>
</dbReference>
<dbReference type="GO" id="GO:0006281">
    <property type="term" value="P:DNA repair"/>
    <property type="evidence" value="ECO:0007669"/>
    <property type="project" value="UniProtKB-KW"/>
</dbReference>
<dbReference type="AlphaFoldDB" id="A0A5S9F5X6"/>
<name>A0A5S9F5X6_UABAM</name>
<keyword evidence="9" id="KW-0408">Iron</keyword>
<dbReference type="GO" id="GO:0051539">
    <property type="term" value="F:4 iron, 4 sulfur cluster binding"/>
    <property type="evidence" value="ECO:0007669"/>
    <property type="project" value="UniProtKB-KW"/>
</dbReference>
<sequence length="243" mass="27767">MSDIQKMIAMIRERLILEKNYAGSYAYIDPTQRKERRMPPADTPQNQSNELPQQGNSNDSLKLAQQQALSCTKCKLAKTRTQVVFGVGSANPDLVIIGEAPGYYEDQSGEPFVGKAGQLLTKMLAAIQIRREDVYICNVIKCRPPNNRNPDPDEIVACRPWLQQQLQILRPKVLCSMGKFAAQFLTNTQQAMWTYRDKTFDYEGIPVICTYHPAYLLRNTEEKKKAWVDLKRLKALLLELQDK</sequence>
<evidence type="ECO:0000256" key="7">
    <source>
        <dbReference type="ARBA" id="ARBA00022763"/>
    </source>
</evidence>
<keyword evidence="8" id="KW-0378">Hydrolase</keyword>
<dbReference type="OrthoDB" id="5290748at2"/>